<dbReference type="Gene3D" id="3.80.10.10">
    <property type="entry name" value="Ribonuclease Inhibitor"/>
    <property type="match status" value="1"/>
</dbReference>
<evidence type="ECO:0000256" key="2">
    <source>
        <dbReference type="ARBA" id="ARBA00022692"/>
    </source>
</evidence>
<keyword evidence="5" id="KW-0472">Membrane</keyword>
<dbReference type="GO" id="GO:0016301">
    <property type="term" value="F:kinase activity"/>
    <property type="evidence" value="ECO:0007669"/>
    <property type="project" value="UniProtKB-KW"/>
</dbReference>
<dbReference type="Pfam" id="PF13855">
    <property type="entry name" value="LRR_8"/>
    <property type="match status" value="1"/>
</dbReference>
<keyword evidence="8" id="KW-0808">Transferase</keyword>
<dbReference type="KEGG" id="qsa:O6P43_030032"/>
<keyword evidence="3" id="KW-0732">Signal</keyword>
<dbReference type="SUPFAM" id="SSF52058">
    <property type="entry name" value="L domain-like"/>
    <property type="match status" value="2"/>
</dbReference>
<dbReference type="InterPro" id="IPR032675">
    <property type="entry name" value="LRR_dom_sf"/>
</dbReference>
<sequence length="370" mass="41637">MDSSKMGPKLPVGSKIKKWLKLLWISNSGTPDIAPSWFWNWMLQLQFVDISGNKITDDISGILLKSSFINLSSNRLKGKLPQLTSNVNVLKASSNLISRPISPLFCERVNIANKLAVLDVSNNLLTGELGNCWLHWESLRHLNLGTNNLYGGIPDSSGLMSLRLHNNSISGYLPSTLKNCSQLGFLDIGQNKFNQTIPLWIWDMRSLVIIRLKSNYFRGKLHQKICELSNLVVLDISNNNLSGSIPNCLKKIEAMFVDNESDHYFIALEYSNDYEYYTDNLKLVPKGNELEYKEFLKFVRIIDLSSNILSGLIPFEITTLTGVRFLNLSRNNLFGQIPKDIGAMKLLESLNLSMNSISGEIPQSLSSLSF</sequence>
<dbReference type="GO" id="GO:0016020">
    <property type="term" value="C:membrane"/>
    <property type="evidence" value="ECO:0007669"/>
    <property type="project" value="UniProtKB-SubCell"/>
</dbReference>
<dbReference type="PANTHER" id="PTHR48063">
    <property type="entry name" value="LRR RECEPTOR-LIKE KINASE"/>
    <property type="match status" value="1"/>
</dbReference>
<keyword evidence="4" id="KW-1133">Transmembrane helix</keyword>
<reference evidence="8" key="1">
    <citation type="journal article" date="2023" name="Science">
        <title>Elucidation of the pathway for biosynthesis of saponin adjuvants from the soapbark tree.</title>
        <authorList>
            <person name="Reed J."/>
            <person name="Orme A."/>
            <person name="El-Demerdash A."/>
            <person name="Owen C."/>
            <person name="Martin L.B.B."/>
            <person name="Misra R.C."/>
            <person name="Kikuchi S."/>
            <person name="Rejzek M."/>
            <person name="Martin A.C."/>
            <person name="Harkess A."/>
            <person name="Leebens-Mack J."/>
            <person name="Louveau T."/>
            <person name="Stephenson M.J."/>
            <person name="Osbourn A."/>
        </authorList>
    </citation>
    <scope>NUCLEOTIDE SEQUENCE</scope>
    <source>
        <strain evidence="8">S10</strain>
    </source>
</reference>
<proteinExistence type="predicted"/>
<dbReference type="PANTHER" id="PTHR48063:SF98">
    <property type="entry name" value="LRR RECEPTOR-LIKE SERINE_THREONINE-PROTEIN KINASE FLS2"/>
    <property type="match status" value="1"/>
</dbReference>
<dbReference type="PRINTS" id="PR00019">
    <property type="entry name" value="LEURICHRPT"/>
</dbReference>
<accession>A0AAD7L183</accession>
<dbReference type="Proteomes" id="UP001163823">
    <property type="component" value="Chromosome 12"/>
</dbReference>
<organism evidence="8 9">
    <name type="scientific">Quillaja saponaria</name>
    <name type="common">Soap bark tree</name>
    <dbReference type="NCBI Taxonomy" id="32244"/>
    <lineage>
        <taxon>Eukaryota</taxon>
        <taxon>Viridiplantae</taxon>
        <taxon>Streptophyta</taxon>
        <taxon>Embryophyta</taxon>
        <taxon>Tracheophyta</taxon>
        <taxon>Spermatophyta</taxon>
        <taxon>Magnoliopsida</taxon>
        <taxon>eudicotyledons</taxon>
        <taxon>Gunneridae</taxon>
        <taxon>Pentapetalae</taxon>
        <taxon>rosids</taxon>
        <taxon>fabids</taxon>
        <taxon>Fabales</taxon>
        <taxon>Quillajaceae</taxon>
        <taxon>Quillaja</taxon>
    </lineage>
</organism>
<keyword evidence="2" id="KW-0812">Transmembrane</keyword>
<keyword evidence="9" id="KW-1185">Reference proteome</keyword>
<evidence type="ECO:0000256" key="1">
    <source>
        <dbReference type="ARBA" id="ARBA00004479"/>
    </source>
</evidence>
<dbReference type="InterPro" id="IPR046956">
    <property type="entry name" value="RLP23-like"/>
</dbReference>
<dbReference type="Pfam" id="PF00560">
    <property type="entry name" value="LRR_1"/>
    <property type="match status" value="4"/>
</dbReference>
<evidence type="ECO:0000256" key="6">
    <source>
        <dbReference type="ARBA" id="ARBA00023170"/>
    </source>
</evidence>
<keyword evidence="7" id="KW-0325">Glycoprotein</keyword>
<dbReference type="AlphaFoldDB" id="A0AAD7L183"/>
<evidence type="ECO:0000256" key="7">
    <source>
        <dbReference type="ARBA" id="ARBA00023180"/>
    </source>
</evidence>
<name>A0AAD7L183_QUISA</name>
<gene>
    <name evidence="8" type="ORF">O6P43_030032</name>
</gene>
<evidence type="ECO:0000256" key="4">
    <source>
        <dbReference type="ARBA" id="ARBA00022989"/>
    </source>
</evidence>
<dbReference type="EMBL" id="JARAOO010000012">
    <property type="protein sequence ID" value="KAJ7949730.1"/>
    <property type="molecule type" value="Genomic_DNA"/>
</dbReference>
<keyword evidence="8" id="KW-0418">Kinase</keyword>
<evidence type="ECO:0000313" key="9">
    <source>
        <dbReference type="Proteomes" id="UP001163823"/>
    </source>
</evidence>
<protein>
    <submittedName>
        <fullName evidence="8">Leucine-rich receptor-like kinase family protein</fullName>
    </submittedName>
</protein>
<keyword evidence="6 8" id="KW-0675">Receptor</keyword>
<comment type="subcellular location">
    <subcellularLocation>
        <location evidence="1">Membrane</location>
        <topology evidence="1">Single-pass type I membrane protein</topology>
    </subcellularLocation>
</comment>
<evidence type="ECO:0000256" key="5">
    <source>
        <dbReference type="ARBA" id="ARBA00023136"/>
    </source>
</evidence>
<evidence type="ECO:0000256" key="3">
    <source>
        <dbReference type="ARBA" id="ARBA00022729"/>
    </source>
</evidence>
<comment type="caution">
    <text evidence="8">The sequence shown here is derived from an EMBL/GenBank/DDBJ whole genome shotgun (WGS) entry which is preliminary data.</text>
</comment>
<evidence type="ECO:0000313" key="8">
    <source>
        <dbReference type="EMBL" id="KAJ7949730.1"/>
    </source>
</evidence>
<dbReference type="InterPro" id="IPR001611">
    <property type="entry name" value="Leu-rich_rpt"/>
</dbReference>